<keyword evidence="3" id="KW-1185">Reference proteome</keyword>
<dbReference type="Proteomes" id="UP000199268">
    <property type="component" value="Unassembled WGS sequence"/>
</dbReference>
<evidence type="ECO:0000313" key="3">
    <source>
        <dbReference type="Proteomes" id="UP000199268"/>
    </source>
</evidence>
<protein>
    <submittedName>
        <fullName evidence="2">AntA/AntB antirepressor</fullName>
    </submittedName>
</protein>
<gene>
    <name evidence="2" type="ORF">GA0061074_12214</name>
</gene>
<dbReference type="InterPro" id="IPR013557">
    <property type="entry name" value="AntA/B_antirep"/>
</dbReference>
<sequence>MNNELIKVQTNEQGDQLVSARELYKGLGIKERFSLWIARYKDMYVEGVDFTSVGLPTVVNNGAVRTLQD</sequence>
<dbReference type="AlphaFoldDB" id="A0A1C4C559"/>
<evidence type="ECO:0000259" key="1">
    <source>
        <dbReference type="Pfam" id="PF08346"/>
    </source>
</evidence>
<dbReference type="RefSeq" id="WP_208855586.1">
    <property type="nucleotide sequence ID" value="NZ_FMAO01000022.1"/>
</dbReference>
<evidence type="ECO:0000313" key="2">
    <source>
        <dbReference type="EMBL" id="SCC14208.1"/>
    </source>
</evidence>
<proteinExistence type="predicted"/>
<organism evidence="2 3">
    <name type="scientific">Weissella bombi</name>
    <dbReference type="NCBI Taxonomy" id="1505725"/>
    <lineage>
        <taxon>Bacteria</taxon>
        <taxon>Bacillati</taxon>
        <taxon>Bacillota</taxon>
        <taxon>Bacilli</taxon>
        <taxon>Lactobacillales</taxon>
        <taxon>Lactobacillaceae</taxon>
        <taxon>Weissella</taxon>
    </lineage>
</organism>
<reference evidence="3" key="1">
    <citation type="submission" date="2016-08" db="EMBL/GenBank/DDBJ databases">
        <authorList>
            <person name="Varghese N."/>
            <person name="Submissions Spin"/>
        </authorList>
    </citation>
    <scope>NUCLEOTIDE SEQUENCE [LARGE SCALE GENOMIC DNA]</scope>
    <source>
        <strain evidence="3">R-53094</strain>
    </source>
</reference>
<dbReference type="Pfam" id="PF08346">
    <property type="entry name" value="AntA"/>
    <property type="match status" value="1"/>
</dbReference>
<accession>A0A1C4C559</accession>
<dbReference type="EMBL" id="FMAO01000022">
    <property type="protein sequence ID" value="SCC14208.1"/>
    <property type="molecule type" value="Genomic_DNA"/>
</dbReference>
<feature type="non-terminal residue" evidence="2">
    <location>
        <position position="69"/>
    </location>
</feature>
<name>A0A1C4C559_9LACO</name>
<feature type="domain" description="AntA/AntB antirepressor" evidence="1">
    <location>
        <begin position="18"/>
        <end position="57"/>
    </location>
</feature>